<dbReference type="Gene3D" id="2.60.120.620">
    <property type="entry name" value="q2cbj1_9rhob like domain"/>
    <property type="match status" value="1"/>
</dbReference>
<evidence type="ECO:0000256" key="9">
    <source>
        <dbReference type="ARBA" id="ARBA00023004"/>
    </source>
</evidence>
<comment type="caution">
    <text evidence="13">The sequence shown here is derived from an EMBL/GenBank/DDBJ whole genome shotgun (WGS) entry which is preliminary data.</text>
</comment>
<keyword evidence="9" id="KW-0408">Iron</keyword>
<evidence type="ECO:0000256" key="2">
    <source>
        <dbReference type="ARBA" id="ARBA00001962"/>
    </source>
</evidence>
<dbReference type="GO" id="GO:0001561">
    <property type="term" value="P:fatty acid alpha-oxidation"/>
    <property type="evidence" value="ECO:0007669"/>
    <property type="project" value="InterPro"/>
</dbReference>
<evidence type="ECO:0000313" key="13">
    <source>
        <dbReference type="EMBL" id="PIK36908.1"/>
    </source>
</evidence>
<keyword evidence="14" id="KW-1185">Reference proteome</keyword>
<evidence type="ECO:0000256" key="11">
    <source>
        <dbReference type="ARBA" id="ARBA00034921"/>
    </source>
</evidence>
<evidence type="ECO:0000256" key="4">
    <source>
        <dbReference type="ARBA" id="ARBA00005830"/>
    </source>
</evidence>
<dbReference type="AlphaFoldDB" id="A0A2G8JMF5"/>
<evidence type="ECO:0000256" key="3">
    <source>
        <dbReference type="ARBA" id="ARBA00004872"/>
    </source>
</evidence>
<evidence type="ECO:0000256" key="7">
    <source>
        <dbReference type="ARBA" id="ARBA00022964"/>
    </source>
</evidence>
<name>A0A2G8JMF5_STIJA</name>
<evidence type="ECO:0000256" key="1">
    <source>
        <dbReference type="ARBA" id="ARBA00001961"/>
    </source>
</evidence>
<evidence type="ECO:0000256" key="10">
    <source>
        <dbReference type="ARBA" id="ARBA00034809"/>
    </source>
</evidence>
<evidence type="ECO:0000256" key="8">
    <source>
        <dbReference type="ARBA" id="ARBA00023002"/>
    </source>
</evidence>
<dbReference type="GO" id="GO:0048244">
    <property type="term" value="F:phytanoyl-CoA dioxygenase activity"/>
    <property type="evidence" value="ECO:0007669"/>
    <property type="project" value="UniProtKB-EC"/>
</dbReference>
<keyword evidence="7 13" id="KW-0223">Dioxygenase</keyword>
<organism evidence="13 14">
    <name type="scientific">Stichopus japonicus</name>
    <name type="common">Sea cucumber</name>
    <dbReference type="NCBI Taxonomy" id="307972"/>
    <lineage>
        <taxon>Eukaryota</taxon>
        <taxon>Metazoa</taxon>
        <taxon>Echinodermata</taxon>
        <taxon>Eleutherozoa</taxon>
        <taxon>Echinozoa</taxon>
        <taxon>Holothuroidea</taxon>
        <taxon>Aspidochirotacea</taxon>
        <taxon>Aspidochirotida</taxon>
        <taxon>Stichopodidae</taxon>
        <taxon>Apostichopus</taxon>
    </lineage>
</organism>
<evidence type="ECO:0000256" key="5">
    <source>
        <dbReference type="ARBA" id="ARBA00022723"/>
    </source>
</evidence>
<dbReference type="InterPro" id="IPR008775">
    <property type="entry name" value="Phytyl_CoA_dOase-like"/>
</dbReference>
<dbReference type="Pfam" id="PF05721">
    <property type="entry name" value="PhyH"/>
    <property type="match status" value="1"/>
</dbReference>
<keyword evidence="6" id="KW-0847">Vitamin C</keyword>
<dbReference type="FunFam" id="2.60.120.620:FF:000012">
    <property type="entry name" value="Phytanoyl-CoA dioxygenase, peroxisomal"/>
    <property type="match status" value="1"/>
</dbReference>
<dbReference type="EMBL" id="MRZV01001596">
    <property type="protein sequence ID" value="PIK36908.1"/>
    <property type="molecule type" value="Genomic_DNA"/>
</dbReference>
<dbReference type="Proteomes" id="UP000230750">
    <property type="component" value="Unassembled WGS sequence"/>
</dbReference>
<evidence type="ECO:0000256" key="12">
    <source>
        <dbReference type="ARBA" id="ARBA00034924"/>
    </source>
</evidence>
<dbReference type="SUPFAM" id="SSF51197">
    <property type="entry name" value="Clavaminate synthase-like"/>
    <property type="match status" value="1"/>
</dbReference>
<dbReference type="GO" id="GO:0031418">
    <property type="term" value="F:L-ascorbic acid binding"/>
    <property type="evidence" value="ECO:0007669"/>
    <property type="project" value="UniProtKB-KW"/>
</dbReference>
<sequence length="323" mass="36965">MYCTKFILNIPTKTLNDLNSLYSHSQRPIEYVKKNSHLSEEQIEFYNKNGFLVIKNLVSDDKLHRYKKRFEAICRGDVKVPGLIVMKDVSIISSEYVTGEKAINKIQELYNDPILFEYCCLPEILHYVTCFTGPNIKAMHSMLINKPPDPGTLTSRHPLHQDLYYFPFRPAENIVASWTAMEKVNRANGCLVVVPGSHKGDLLDHGYPDWEMGVNKLYHGIQSFDPSMPRVHLEMEKGDTVFFHPLLIHGSGSNKTSGFRKAISCHYASSDCSYIDVRGTNQEKVKQEADEVILKKYGPDVEVAFEDVWRLRSRLVQGEDLSM</sequence>
<dbReference type="GO" id="GO:0046872">
    <property type="term" value="F:metal ion binding"/>
    <property type="evidence" value="ECO:0007669"/>
    <property type="project" value="UniProtKB-KW"/>
</dbReference>
<dbReference type="OrthoDB" id="2328924at2759"/>
<comment type="pathway">
    <text evidence="3">Lipid metabolism; fatty acid metabolism.</text>
</comment>
<evidence type="ECO:0000256" key="6">
    <source>
        <dbReference type="ARBA" id="ARBA00022896"/>
    </source>
</evidence>
<proteinExistence type="inferred from homology"/>
<reference evidence="13 14" key="1">
    <citation type="journal article" date="2017" name="PLoS Biol.">
        <title>The sea cucumber genome provides insights into morphological evolution and visceral regeneration.</title>
        <authorList>
            <person name="Zhang X."/>
            <person name="Sun L."/>
            <person name="Yuan J."/>
            <person name="Sun Y."/>
            <person name="Gao Y."/>
            <person name="Zhang L."/>
            <person name="Li S."/>
            <person name="Dai H."/>
            <person name="Hamel J.F."/>
            <person name="Liu C."/>
            <person name="Yu Y."/>
            <person name="Liu S."/>
            <person name="Lin W."/>
            <person name="Guo K."/>
            <person name="Jin S."/>
            <person name="Xu P."/>
            <person name="Storey K.B."/>
            <person name="Huan P."/>
            <person name="Zhang T."/>
            <person name="Zhou Y."/>
            <person name="Zhang J."/>
            <person name="Lin C."/>
            <person name="Li X."/>
            <person name="Xing L."/>
            <person name="Huo D."/>
            <person name="Sun M."/>
            <person name="Wang L."/>
            <person name="Mercier A."/>
            <person name="Li F."/>
            <person name="Yang H."/>
            <person name="Xiang J."/>
        </authorList>
    </citation>
    <scope>NUCLEOTIDE SEQUENCE [LARGE SCALE GENOMIC DNA]</scope>
    <source>
        <strain evidence="13">Shaxun</strain>
        <tissue evidence="13">Muscle</tissue>
    </source>
</reference>
<gene>
    <name evidence="13" type="ORF">BSL78_26263</name>
</gene>
<evidence type="ECO:0000313" key="14">
    <source>
        <dbReference type="Proteomes" id="UP000230750"/>
    </source>
</evidence>
<dbReference type="InterPro" id="IPR047128">
    <property type="entry name" value="PhyH"/>
</dbReference>
<dbReference type="PANTHER" id="PTHR21308:SF1">
    <property type="entry name" value="PHYTANOYL-COA DIOXYGENASE, PEROXISOMAL"/>
    <property type="match status" value="1"/>
</dbReference>
<accession>A0A2G8JMF5</accession>
<keyword evidence="8" id="KW-0560">Oxidoreductase</keyword>
<comment type="similarity">
    <text evidence="4">Belongs to the PhyH family.</text>
</comment>
<protein>
    <recommendedName>
        <fullName evidence="10">phytanoyl-CoA dioxygenase</fullName>
        <ecNumber evidence="10">1.14.11.18</ecNumber>
    </recommendedName>
    <alternativeName>
        <fullName evidence="11">Phytanic acid oxidase</fullName>
    </alternativeName>
    <alternativeName>
        <fullName evidence="12">Phytanoyl-CoA alpha-hydroxylase</fullName>
    </alternativeName>
</protein>
<dbReference type="PANTHER" id="PTHR21308">
    <property type="entry name" value="PHYTANOYL-COA ALPHA-HYDROXYLASE"/>
    <property type="match status" value="1"/>
</dbReference>
<keyword evidence="5" id="KW-0479">Metal-binding</keyword>
<dbReference type="GO" id="GO:0005777">
    <property type="term" value="C:peroxisome"/>
    <property type="evidence" value="ECO:0007669"/>
    <property type="project" value="UniProtKB-ARBA"/>
</dbReference>
<comment type="cofactor">
    <cofactor evidence="1">
        <name>L-ascorbate</name>
        <dbReference type="ChEBI" id="CHEBI:38290"/>
    </cofactor>
</comment>
<dbReference type="EC" id="1.14.11.18" evidence="10"/>
<dbReference type="STRING" id="307972.A0A2G8JMF5"/>
<comment type="cofactor">
    <cofactor evidence="2">
        <name>Fe cation</name>
        <dbReference type="ChEBI" id="CHEBI:24875"/>
    </cofactor>
</comment>